<gene>
    <name evidence="1" type="ORF">OFUS_LOCUS2459</name>
</gene>
<sequence>MMSGSYGATYSATGVGFQTHIPTWAAIPYNVSQRAPPLASMPAMWQHRYDTFNPTHSSHVDMYQRGYDRYAHTEPYWYSRKVDTVRQGSEQERNWHWQRHVQPSRAQYNTRWEAPIPMEKFWDRSANPGPMHELKQKGQYTPDKYEIDYMKHERTQLPPIAP</sequence>
<organism evidence="1 2">
    <name type="scientific">Owenia fusiformis</name>
    <name type="common">Polychaete worm</name>
    <dbReference type="NCBI Taxonomy" id="6347"/>
    <lineage>
        <taxon>Eukaryota</taxon>
        <taxon>Metazoa</taxon>
        <taxon>Spiralia</taxon>
        <taxon>Lophotrochozoa</taxon>
        <taxon>Annelida</taxon>
        <taxon>Polychaeta</taxon>
        <taxon>Sedentaria</taxon>
        <taxon>Canalipalpata</taxon>
        <taxon>Sabellida</taxon>
        <taxon>Oweniida</taxon>
        <taxon>Oweniidae</taxon>
        <taxon>Owenia</taxon>
    </lineage>
</organism>
<protein>
    <submittedName>
        <fullName evidence="1">Uncharacterized protein</fullName>
    </submittedName>
</protein>
<dbReference type="Proteomes" id="UP000749559">
    <property type="component" value="Unassembled WGS sequence"/>
</dbReference>
<evidence type="ECO:0000313" key="1">
    <source>
        <dbReference type="EMBL" id="CAH1775113.1"/>
    </source>
</evidence>
<comment type="caution">
    <text evidence="1">The sequence shown here is derived from an EMBL/GenBank/DDBJ whole genome shotgun (WGS) entry which is preliminary data.</text>
</comment>
<reference evidence="1" key="1">
    <citation type="submission" date="2022-03" db="EMBL/GenBank/DDBJ databases">
        <authorList>
            <person name="Martin C."/>
        </authorList>
    </citation>
    <scope>NUCLEOTIDE SEQUENCE</scope>
</reference>
<dbReference type="AlphaFoldDB" id="A0A8S4N2P9"/>
<dbReference type="EMBL" id="CAIIXF020000001">
    <property type="protein sequence ID" value="CAH1775113.1"/>
    <property type="molecule type" value="Genomic_DNA"/>
</dbReference>
<proteinExistence type="predicted"/>
<name>A0A8S4N2P9_OWEFU</name>
<accession>A0A8S4N2P9</accession>
<evidence type="ECO:0000313" key="2">
    <source>
        <dbReference type="Proteomes" id="UP000749559"/>
    </source>
</evidence>
<keyword evidence="2" id="KW-1185">Reference proteome</keyword>